<protein>
    <submittedName>
        <fullName evidence="7">FAD-dependent monooxygenase</fullName>
    </submittedName>
</protein>
<reference evidence="7" key="1">
    <citation type="submission" date="2020-02" db="EMBL/GenBank/DDBJ databases">
        <authorList>
            <person name="Gao J."/>
            <person name="Sun J."/>
        </authorList>
    </citation>
    <scope>NUCLEOTIDE SEQUENCE</scope>
    <source>
        <strain evidence="7">602-2</strain>
    </source>
</reference>
<proteinExistence type="predicted"/>
<dbReference type="AlphaFoldDB" id="A0A6G4R143"/>
<evidence type="ECO:0000256" key="1">
    <source>
        <dbReference type="ARBA" id="ARBA00001974"/>
    </source>
</evidence>
<dbReference type="RefSeq" id="WP_165261305.1">
    <property type="nucleotide sequence ID" value="NZ_JAAKGT010000010.1"/>
</dbReference>
<evidence type="ECO:0000259" key="6">
    <source>
        <dbReference type="Pfam" id="PF01494"/>
    </source>
</evidence>
<evidence type="ECO:0000256" key="5">
    <source>
        <dbReference type="ARBA" id="ARBA00023033"/>
    </source>
</evidence>
<organism evidence="7">
    <name type="scientific">Caulobacter sp. 602-2</name>
    <dbReference type="NCBI Taxonomy" id="2710887"/>
    <lineage>
        <taxon>Bacteria</taxon>
        <taxon>Pseudomonadati</taxon>
        <taxon>Pseudomonadota</taxon>
        <taxon>Alphaproteobacteria</taxon>
        <taxon>Caulobacterales</taxon>
        <taxon>Caulobacteraceae</taxon>
        <taxon>Caulobacter</taxon>
    </lineage>
</organism>
<keyword evidence="4" id="KW-0560">Oxidoreductase</keyword>
<dbReference type="InterPro" id="IPR036188">
    <property type="entry name" value="FAD/NAD-bd_sf"/>
</dbReference>
<comment type="caution">
    <text evidence="7">The sequence shown here is derived from an EMBL/GenBank/DDBJ whole genome shotgun (WGS) entry which is preliminary data.</text>
</comment>
<evidence type="ECO:0000256" key="2">
    <source>
        <dbReference type="ARBA" id="ARBA00022630"/>
    </source>
</evidence>
<accession>A0A6G4R143</accession>
<keyword evidence="5 7" id="KW-0503">Monooxygenase</keyword>
<dbReference type="PANTHER" id="PTHR13789:SF318">
    <property type="entry name" value="GERANYLGERANYL DIPHOSPHATE REDUCTASE"/>
    <property type="match status" value="1"/>
</dbReference>
<dbReference type="SUPFAM" id="SSF51905">
    <property type="entry name" value="FAD/NAD(P)-binding domain"/>
    <property type="match status" value="1"/>
</dbReference>
<dbReference type="PRINTS" id="PR00420">
    <property type="entry name" value="RNGMNOXGNASE"/>
</dbReference>
<dbReference type="GO" id="GO:0004497">
    <property type="term" value="F:monooxygenase activity"/>
    <property type="evidence" value="ECO:0007669"/>
    <property type="project" value="UniProtKB-KW"/>
</dbReference>
<evidence type="ECO:0000256" key="4">
    <source>
        <dbReference type="ARBA" id="ARBA00023002"/>
    </source>
</evidence>
<dbReference type="InterPro" id="IPR002938">
    <property type="entry name" value="FAD-bd"/>
</dbReference>
<dbReference type="EMBL" id="JAAKGT010000010">
    <property type="protein sequence ID" value="NGM51636.1"/>
    <property type="molecule type" value="Genomic_DNA"/>
</dbReference>
<comment type="cofactor">
    <cofactor evidence="1">
        <name>FAD</name>
        <dbReference type="ChEBI" id="CHEBI:57692"/>
    </cofactor>
</comment>
<dbReference type="GO" id="GO:0071949">
    <property type="term" value="F:FAD binding"/>
    <property type="evidence" value="ECO:0007669"/>
    <property type="project" value="InterPro"/>
</dbReference>
<evidence type="ECO:0000313" key="7">
    <source>
        <dbReference type="EMBL" id="NGM51636.1"/>
    </source>
</evidence>
<keyword evidence="2" id="KW-0285">Flavoprotein</keyword>
<feature type="domain" description="FAD-binding" evidence="6">
    <location>
        <begin position="5"/>
        <end position="324"/>
    </location>
</feature>
<gene>
    <name evidence="7" type="ORF">G5B46_18645</name>
</gene>
<sequence length="400" mass="42560">MTKLKIGIVGCGVGGMAAALALARKGCAVTLLEAFEQPRPVGSGLLLQPTGLAALRALRLEDAVRAAGAPVQELIGHDSHGRRVMALDYADWRPGAHGVGIHRAALFDALHAPLAPAGVEVVTGARITRLEDAARPVLHDEAGRSFGPFDIVLVADGSASTLRGALKPRARAPVYPWGAVWTNIADPDDRFAGALRQVYHRAEVMCGALPVGLGPDGEENCTAVFWSVPVADMDAFLAGDFARWRDQRLAPLWPGLAQALAGRNDWAGFSRAIYRDVSVGRWDVGACALIGDAAHGTSPQLGQGANLALMDAAELAERLAATPSPAALKGWQADRRRHVGLYQLASKALTPLFQSRGWFWPAVRTFGFTPMSRLPGIKQLGVLLLTGTLRLGRFPRITRP</sequence>
<name>A0A6G4R143_9CAUL</name>
<dbReference type="Pfam" id="PF01494">
    <property type="entry name" value="FAD_binding_3"/>
    <property type="match status" value="1"/>
</dbReference>
<evidence type="ECO:0000256" key="3">
    <source>
        <dbReference type="ARBA" id="ARBA00022827"/>
    </source>
</evidence>
<keyword evidence="3" id="KW-0274">FAD</keyword>
<dbReference type="InterPro" id="IPR050493">
    <property type="entry name" value="FAD-dep_Monooxygenase_BioMet"/>
</dbReference>
<dbReference type="Gene3D" id="3.50.50.60">
    <property type="entry name" value="FAD/NAD(P)-binding domain"/>
    <property type="match status" value="1"/>
</dbReference>
<dbReference type="PANTHER" id="PTHR13789">
    <property type="entry name" value="MONOOXYGENASE"/>
    <property type="match status" value="1"/>
</dbReference>
<dbReference type="Gene3D" id="3.30.9.10">
    <property type="entry name" value="D-Amino Acid Oxidase, subunit A, domain 2"/>
    <property type="match status" value="1"/>
</dbReference>